<accession>A0ABM9XMB9</accession>
<comment type="caution">
    <text evidence="1">The sequence shown here is derived from an EMBL/GenBank/DDBJ whole genome shotgun (WGS) entry which is preliminary data.</text>
</comment>
<keyword evidence="2" id="KW-1185">Reference proteome</keyword>
<reference evidence="1 2" key="1">
    <citation type="submission" date="2009-01" db="EMBL/GenBank/DDBJ databases">
        <authorList>
            <person name="Qin X."/>
            <person name="Bachman B."/>
            <person name="Battles P."/>
            <person name="Bell A."/>
            <person name="Bess C."/>
            <person name="Bickham C."/>
            <person name="Chaboub L."/>
            <person name="Chen D."/>
            <person name="Coyle M."/>
            <person name="Deiros D.R."/>
            <person name="Dinh H."/>
            <person name="Forbes L."/>
            <person name="Fowler G."/>
            <person name="Francisco L."/>
            <person name="Fu Q."/>
            <person name="Gubbala S."/>
            <person name="Hale W."/>
            <person name="Han Y."/>
            <person name="Hemphill L."/>
            <person name="Highlander S.K."/>
            <person name="Hirani K."/>
            <person name="Hogues M."/>
            <person name="Jackson L."/>
            <person name="Jakkamsetti A."/>
            <person name="Javaid M."/>
            <person name="Jiang H."/>
            <person name="Korchina V."/>
            <person name="Kovar C."/>
            <person name="Lara F."/>
            <person name="Lee S."/>
            <person name="Mata R."/>
            <person name="Mathew T."/>
            <person name="Moen C."/>
            <person name="Morales K."/>
            <person name="Munidasa M."/>
            <person name="Nazareth L."/>
            <person name="Ngo R."/>
            <person name="Nguyen L."/>
            <person name="Okwuonu G."/>
            <person name="Ongeri F."/>
            <person name="Patil S."/>
            <person name="Petrosino J."/>
            <person name="Pham C."/>
            <person name="Pham P."/>
            <person name="Pu L.-L."/>
            <person name="Puazo M."/>
            <person name="Raj R."/>
            <person name="Reid J."/>
            <person name="Rouhana J."/>
            <person name="Saada N."/>
            <person name="Shang Y."/>
            <person name="Simmons D."/>
            <person name="Thornton R."/>
            <person name="Warren J."/>
            <person name="Weissenberger G."/>
            <person name="Zhang J."/>
            <person name="Zhang L."/>
            <person name="Zhou C."/>
            <person name="Zhu D."/>
            <person name="Muzny D."/>
            <person name="Worley K."/>
            <person name="Gibbs R."/>
        </authorList>
    </citation>
    <scope>NUCLEOTIDE SEQUENCE [LARGE SCALE GENOMIC DNA]</scope>
    <source>
        <strain evidence="1 2">ATCC 51866</strain>
    </source>
</reference>
<name>A0ABM9XMB9_9CORY</name>
<protein>
    <submittedName>
        <fullName evidence="1">Uncharacterized protein</fullName>
    </submittedName>
</protein>
<organism evidence="1 2">
    <name type="scientific">Corynebacterium glucuronolyticum ATCC 51866</name>
    <dbReference type="NCBI Taxonomy" id="548478"/>
    <lineage>
        <taxon>Bacteria</taxon>
        <taxon>Bacillati</taxon>
        <taxon>Actinomycetota</taxon>
        <taxon>Actinomycetes</taxon>
        <taxon>Mycobacteriales</taxon>
        <taxon>Corynebacteriaceae</taxon>
        <taxon>Corynebacterium</taxon>
    </lineage>
</organism>
<sequence length="72" mass="7920">MTELMSTSKSDTATVVFFSCCDQPETIMIEFGTRRSVNIGNINKIIGERADSMSSLFDCVSDIKYRASGTDP</sequence>
<proteinExistence type="predicted"/>
<evidence type="ECO:0000313" key="1">
    <source>
        <dbReference type="EMBL" id="EEI62282.1"/>
    </source>
</evidence>
<dbReference type="Proteomes" id="UP000006237">
    <property type="component" value="Unassembled WGS sequence"/>
</dbReference>
<gene>
    <name evidence="1" type="ORF">HMPREF0293_2226</name>
</gene>
<dbReference type="EMBL" id="ACHF01000117">
    <property type="protein sequence ID" value="EEI62282.1"/>
    <property type="molecule type" value="Genomic_DNA"/>
</dbReference>
<evidence type="ECO:0000313" key="2">
    <source>
        <dbReference type="Proteomes" id="UP000006237"/>
    </source>
</evidence>